<gene>
    <name evidence="1" type="ORF">FH603_1171</name>
</gene>
<organism evidence="1 2">
    <name type="scientific">Spirosoma utsteinense</name>
    <dbReference type="NCBI Taxonomy" id="2585773"/>
    <lineage>
        <taxon>Bacteria</taxon>
        <taxon>Pseudomonadati</taxon>
        <taxon>Bacteroidota</taxon>
        <taxon>Cytophagia</taxon>
        <taxon>Cytophagales</taxon>
        <taxon>Cytophagaceae</taxon>
        <taxon>Spirosoma</taxon>
    </lineage>
</organism>
<evidence type="ECO:0000313" key="1">
    <source>
        <dbReference type="EMBL" id="MBC3790681.1"/>
    </source>
</evidence>
<dbReference type="Proteomes" id="UP000700732">
    <property type="component" value="Unassembled WGS sequence"/>
</dbReference>
<accession>A0ABR6W250</accession>
<proteinExistence type="predicted"/>
<protein>
    <submittedName>
        <fullName evidence="1">Uncharacterized protein</fullName>
    </submittedName>
</protein>
<reference evidence="1 2" key="1">
    <citation type="submission" date="2019-06" db="EMBL/GenBank/DDBJ databases">
        <title>Spirosoma utsteinense sp. nov. isolated from Antarctic ice-free soils.</title>
        <authorList>
            <person name="Tahon G."/>
        </authorList>
    </citation>
    <scope>NUCLEOTIDE SEQUENCE [LARGE SCALE GENOMIC DNA]</scope>
    <source>
        <strain evidence="1 2">LMG 31447</strain>
    </source>
</reference>
<keyword evidence="2" id="KW-1185">Reference proteome</keyword>
<evidence type="ECO:0000313" key="2">
    <source>
        <dbReference type="Proteomes" id="UP000700732"/>
    </source>
</evidence>
<dbReference type="EMBL" id="VFIA01000005">
    <property type="protein sequence ID" value="MBC3790681.1"/>
    <property type="molecule type" value="Genomic_DNA"/>
</dbReference>
<sequence>MPGSGLLTRFNDQELNFTAIIRQGVLRYPGLFIIVRQRPLNQSVCQVGYFSIGFINHP</sequence>
<comment type="caution">
    <text evidence="1">The sequence shown here is derived from an EMBL/GenBank/DDBJ whole genome shotgun (WGS) entry which is preliminary data.</text>
</comment>
<name>A0ABR6W250_9BACT</name>